<keyword evidence="3" id="KW-1185">Reference proteome</keyword>
<keyword evidence="1" id="KW-0732">Signal</keyword>
<comment type="caution">
    <text evidence="2">The sequence shown here is derived from an EMBL/GenBank/DDBJ whole genome shotgun (WGS) entry which is preliminary data.</text>
</comment>
<name>A0ABW7XF28_9MICO</name>
<sequence length="152" mass="15539">MQRPKKKRAVVVLSVVLVLVMGGVAFAYWTNSGSGTGEATTGSNDSLVINQTSTITGLAPGQPPQTLSGTFDNPNDSPVYTASVTAEVTGTDQDGCDATDYTIAGSAPVNAEIPPGDGVGSWSGLTIQFNNKPAANQDACKNAVVSIQYTAN</sequence>
<evidence type="ECO:0008006" key="4">
    <source>
        <dbReference type="Google" id="ProtNLM"/>
    </source>
</evidence>
<dbReference type="EMBL" id="JBIRYI010000002">
    <property type="protein sequence ID" value="MFI2486092.1"/>
    <property type="molecule type" value="Genomic_DNA"/>
</dbReference>
<organism evidence="2 3">
    <name type="scientific">Promicromonospora kroppenstedtii</name>
    <dbReference type="NCBI Taxonomy" id="440482"/>
    <lineage>
        <taxon>Bacteria</taxon>
        <taxon>Bacillati</taxon>
        <taxon>Actinomycetota</taxon>
        <taxon>Actinomycetes</taxon>
        <taxon>Micrococcales</taxon>
        <taxon>Promicromonosporaceae</taxon>
        <taxon>Promicromonospora</taxon>
    </lineage>
</organism>
<feature type="signal peptide" evidence="1">
    <location>
        <begin position="1"/>
        <end position="27"/>
    </location>
</feature>
<accession>A0ABW7XF28</accession>
<evidence type="ECO:0000313" key="3">
    <source>
        <dbReference type="Proteomes" id="UP001611580"/>
    </source>
</evidence>
<protein>
    <recommendedName>
        <fullName evidence="4">SipW-cognate class signal peptide</fullName>
    </recommendedName>
</protein>
<dbReference type="Proteomes" id="UP001611580">
    <property type="component" value="Unassembled WGS sequence"/>
</dbReference>
<dbReference type="RefSeq" id="WP_397401714.1">
    <property type="nucleotide sequence ID" value="NZ_JBIRYI010000002.1"/>
</dbReference>
<feature type="chain" id="PRO_5046048773" description="SipW-cognate class signal peptide" evidence="1">
    <location>
        <begin position="28"/>
        <end position="152"/>
    </location>
</feature>
<reference evidence="2 3" key="1">
    <citation type="submission" date="2024-10" db="EMBL/GenBank/DDBJ databases">
        <title>The Natural Products Discovery Center: Release of the First 8490 Sequenced Strains for Exploring Actinobacteria Biosynthetic Diversity.</title>
        <authorList>
            <person name="Kalkreuter E."/>
            <person name="Kautsar S.A."/>
            <person name="Yang D."/>
            <person name="Bader C.D."/>
            <person name="Teijaro C.N."/>
            <person name="Fluegel L."/>
            <person name="Davis C.M."/>
            <person name="Simpson J.R."/>
            <person name="Lauterbach L."/>
            <person name="Steele A.D."/>
            <person name="Gui C."/>
            <person name="Meng S."/>
            <person name="Li G."/>
            <person name="Viehrig K."/>
            <person name="Ye F."/>
            <person name="Su P."/>
            <person name="Kiefer A.F."/>
            <person name="Nichols A."/>
            <person name="Cepeda A.J."/>
            <person name="Yan W."/>
            <person name="Fan B."/>
            <person name="Jiang Y."/>
            <person name="Adhikari A."/>
            <person name="Zheng C.-J."/>
            <person name="Schuster L."/>
            <person name="Cowan T.M."/>
            <person name="Smanski M.J."/>
            <person name="Chevrette M.G."/>
            <person name="De Carvalho L.P.S."/>
            <person name="Shen B."/>
        </authorList>
    </citation>
    <scope>NUCLEOTIDE SEQUENCE [LARGE SCALE GENOMIC DNA]</scope>
    <source>
        <strain evidence="2 3">NPDC019481</strain>
    </source>
</reference>
<gene>
    <name evidence="2" type="ORF">ACH47X_04240</name>
</gene>
<proteinExistence type="predicted"/>
<evidence type="ECO:0000256" key="1">
    <source>
        <dbReference type="SAM" id="SignalP"/>
    </source>
</evidence>
<evidence type="ECO:0000313" key="2">
    <source>
        <dbReference type="EMBL" id="MFI2486092.1"/>
    </source>
</evidence>